<dbReference type="InterPro" id="IPR051693">
    <property type="entry name" value="UPF0046_metallophosphoest"/>
</dbReference>
<dbReference type="PANTHER" id="PTHR12905">
    <property type="entry name" value="METALLOPHOSPHOESTERASE"/>
    <property type="match status" value="1"/>
</dbReference>
<dbReference type="Pfam" id="PF00149">
    <property type="entry name" value="Metallophos"/>
    <property type="match status" value="1"/>
</dbReference>
<evidence type="ECO:0000313" key="2">
    <source>
        <dbReference type="EMBL" id="KAK5636723.1"/>
    </source>
</evidence>
<gene>
    <name evidence="2" type="ORF">RRF57_012435</name>
</gene>
<evidence type="ECO:0000259" key="1">
    <source>
        <dbReference type="Pfam" id="PF00149"/>
    </source>
</evidence>
<dbReference type="InterPro" id="IPR004843">
    <property type="entry name" value="Calcineurin-like_PHP"/>
</dbReference>
<dbReference type="InterPro" id="IPR029052">
    <property type="entry name" value="Metallo-depent_PP-like"/>
</dbReference>
<comment type="caution">
    <text evidence="2">The sequence shown here is derived from an EMBL/GenBank/DDBJ whole genome shotgun (WGS) entry which is preliminary data.</text>
</comment>
<keyword evidence="3" id="KW-1185">Reference proteome</keyword>
<name>A0AAN7UZI8_9PEZI</name>
<reference evidence="2 3" key="1">
    <citation type="submission" date="2023-10" db="EMBL/GenBank/DDBJ databases">
        <title>Draft genome sequence of Xylaria bambusicola isolate GMP-LS, the root and basal stem rot pathogen of sugarcane in Indonesia.</title>
        <authorList>
            <person name="Selvaraj P."/>
            <person name="Muralishankar V."/>
            <person name="Muruganantham S."/>
            <person name="Sp S."/>
            <person name="Haryani S."/>
            <person name="Lau K.J.X."/>
            <person name="Naqvi N.I."/>
        </authorList>
    </citation>
    <scope>NUCLEOTIDE SEQUENCE [LARGE SCALE GENOMIC DNA]</scope>
    <source>
        <strain evidence="2">GMP-LS</strain>
    </source>
</reference>
<dbReference type="EMBL" id="JAWHQM010000076">
    <property type="protein sequence ID" value="KAK5636723.1"/>
    <property type="molecule type" value="Genomic_DNA"/>
</dbReference>
<accession>A0AAN7UZI8</accession>
<dbReference type="GO" id="GO:0016787">
    <property type="term" value="F:hydrolase activity"/>
    <property type="evidence" value="ECO:0007669"/>
    <property type="project" value="InterPro"/>
</dbReference>
<dbReference type="SUPFAM" id="SSF56300">
    <property type="entry name" value="Metallo-dependent phosphatases"/>
    <property type="match status" value="1"/>
</dbReference>
<feature type="domain" description="Calcineurin-like phosphoesterase" evidence="1">
    <location>
        <begin position="5"/>
        <end position="79"/>
    </location>
</feature>
<dbReference type="AlphaFoldDB" id="A0AAN7UZI8"/>
<dbReference type="PANTHER" id="PTHR12905:SF0">
    <property type="entry name" value="CALCINEURIN-LIKE PHOSPHOESTERASE DOMAIN-CONTAINING PROTEIN"/>
    <property type="match status" value="1"/>
</dbReference>
<organism evidence="2 3">
    <name type="scientific">Xylaria bambusicola</name>
    <dbReference type="NCBI Taxonomy" id="326684"/>
    <lineage>
        <taxon>Eukaryota</taxon>
        <taxon>Fungi</taxon>
        <taxon>Dikarya</taxon>
        <taxon>Ascomycota</taxon>
        <taxon>Pezizomycotina</taxon>
        <taxon>Sordariomycetes</taxon>
        <taxon>Xylariomycetidae</taxon>
        <taxon>Xylariales</taxon>
        <taxon>Xylariaceae</taxon>
        <taxon>Xylaria</taxon>
    </lineage>
</organism>
<sequence>MTAFKIRDDYKADVIIHCGDLTDQSRLYEYCNTLRLLKELNAPLTLVIAGNHDFTLDTPAFERNLLDATDVLDPELVRKEYGDIGEARRLFDNTREITFLDEGTRKINLQNGDRHEELWIALVKEELDAQIFSRLLQELDLGSIVSVIFMKDGA</sequence>
<protein>
    <recommendedName>
        <fullName evidence="1">Calcineurin-like phosphoesterase domain-containing protein</fullName>
    </recommendedName>
</protein>
<evidence type="ECO:0000313" key="3">
    <source>
        <dbReference type="Proteomes" id="UP001305414"/>
    </source>
</evidence>
<dbReference type="Proteomes" id="UP001305414">
    <property type="component" value="Unassembled WGS sequence"/>
</dbReference>
<proteinExistence type="predicted"/>
<dbReference type="Gene3D" id="3.60.21.10">
    <property type="match status" value="1"/>
</dbReference>